<dbReference type="EMBL" id="FQXC01000001">
    <property type="protein sequence ID" value="SHG79467.1"/>
    <property type="molecule type" value="Genomic_DNA"/>
</dbReference>
<keyword evidence="6" id="KW-1185">Reference proteome</keyword>
<dbReference type="InterPro" id="IPR000160">
    <property type="entry name" value="GGDEF_dom"/>
</dbReference>
<feature type="modified residue" description="4-aspartylphosphate" evidence="2">
    <location>
        <position position="54"/>
    </location>
</feature>
<dbReference type="PANTHER" id="PTHR44591">
    <property type="entry name" value="STRESS RESPONSE REGULATOR PROTEIN 1"/>
    <property type="match status" value="1"/>
</dbReference>
<dbReference type="InterPro" id="IPR050595">
    <property type="entry name" value="Bact_response_regulator"/>
</dbReference>
<dbReference type="SMART" id="SM00448">
    <property type="entry name" value="REC"/>
    <property type="match status" value="1"/>
</dbReference>
<dbReference type="SUPFAM" id="SSF52172">
    <property type="entry name" value="CheY-like"/>
    <property type="match status" value="1"/>
</dbReference>
<evidence type="ECO:0000259" key="3">
    <source>
        <dbReference type="PROSITE" id="PS50110"/>
    </source>
</evidence>
<evidence type="ECO:0000313" key="6">
    <source>
        <dbReference type="Proteomes" id="UP000184221"/>
    </source>
</evidence>
<dbReference type="PANTHER" id="PTHR44591:SF3">
    <property type="entry name" value="RESPONSE REGULATORY DOMAIN-CONTAINING PROTEIN"/>
    <property type="match status" value="1"/>
</dbReference>
<keyword evidence="1 2" id="KW-0597">Phosphoprotein</keyword>
<evidence type="ECO:0000259" key="4">
    <source>
        <dbReference type="PROSITE" id="PS50887"/>
    </source>
</evidence>
<sequence>MKIFAVDDDPVVIDVLEAMLLNLGYTDIVSANDGKLALQMLSKAEDEFDCILMDISMPGLTGIELCKLLRSAPKFASVPIVMMTALADKASVDNAFRAGATDYVNKPFDIVELEMRLRMAKNLNSKRLTETETRIEHPTVSLRSINRIEPVKLDGVEDLIDYNALCNYLAHLSLAGLEARQVVALKLHDFDRISSRASEQELSYFLSEIAEVVADAYRQYDCMMAYCGDGAFIVVSDKSNLESSVSMEERIIKALKDKNIEYDDSSMLALEVSIGNPIRPNTSKSHRVRKTFDRAVARAHSRLMRKRKSKAAPAQVSGAGLRLIDPASR</sequence>
<protein>
    <submittedName>
        <fullName evidence="5">Diguanylate cyclase (GGDEF) domain-containing protein</fullName>
    </submittedName>
</protein>
<name>A0A1M5MQI7_9RHOB</name>
<dbReference type="AlphaFoldDB" id="A0A1M5MQI7"/>
<dbReference type="STRING" id="996342.SAMN05443551_0608"/>
<feature type="domain" description="Response regulatory" evidence="3">
    <location>
        <begin position="2"/>
        <end position="121"/>
    </location>
</feature>
<dbReference type="RefSeq" id="WP_072776019.1">
    <property type="nucleotide sequence ID" value="NZ_FQXC01000001.1"/>
</dbReference>
<dbReference type="OrthoDB" id="7326651at2"/>
<gene>
    <name evidence="5" type="ORF">SAMN05443551_0608</name>
</gene>
<dbReference type="InterPro" id="IPR011006">
    <property type="entry name" value="CheY-like_superfamily"/>
</dbReference>
<dbReference type="PROSITE" id="PS50887">
    <property type="entry name" value="GGDEF"/>
    <property type="match status" value="1"/>
</dbReference>
<reference evidence="5 6" key="1">
    <citation type="submission" date="2016-11" db="EMBL/GenBank/DDBJ databases">
        <authorList>
            <person name="Jaros S."/>
            <person name="Januszkiewicz K."/>
            <person name="Wedrychowicz H."/>
        </authorList>
    </citation>
    <scope>NUCLEOTIDE SEQUENCE [LARGE SCALE GENOMIC DNA]</scope>
    <source>
        <strain evidence="5 6">DSM 29431</strain>
    </source>
</reference>
<dbReference type="InterPro" id="IPR029787">
    <property type="entry name" value="Nucleotide_cyclase"/>
</dbReference>
<dbReference type="Gene3D" id="3.40.50.2300">
    <property type="match status" value="1"/>
</dbReference>
<dbReference type="Pfam" id="PF00990">
    <property type="entry name" value="GGDEF"/>
    <property type="match status" value="1"/>
</dbReference>
<organism evidence="5 6">
    <name type="scientific">Marivita hallyeonensis</name>
    <dbReference type="NCBI Taxonomy" id="996342"/>
    <lineage>
        <taxon>Bacteria</taxon>
        <taxon>Pseudomonadati</taxon>
        <taxon>Pseudomonadota</taxon>
        <taxon>Alphaproteobacteria</taxon>
        <taxon>Rhodobacterales</taxon>
        <taxon>Roseobacteraceae</taxon>
        <taxon>Marivita</taxon>
    </lineage>
</organism>
<dbReference type="SUPFAM" id="SSF55073">
    <property type="entry name" value="Nucleotide cyclase"/>
    <property type="match status" value="1"/>
</dbReference>
<dbReference type="InterPro" id="IPR043128">
    <property type="entry name" value="Rev_trsase/Diguanyl_cyclase"/>
</dbReference>
<evidence type="ECO:0000256" key="2">
    <source>
        <dbReference type="PROSITE-ProRule" id="PRU00169"/>
    </source>
</evidence>
<feature type="domain" description="GGDEF" evidence="4">
    <location>
        <begin position="178"/>
        <end position="313"/>
    </location>
</feature>
<dbReference type="Gene3D" id="3.30.70.270">
    <property type="match status" value="1"/>
</dbReference>
<evidence type="ECO:0000313" key="5">
    <source>
        <dbReference type="EMBL" id="SHG79467.1"/>
    </source>
</evidence>
<dbReference type="Proteomes" id="UP000184221">
    <property type="component" value="Unassembled WGS sequence"/>
</dbReference>
<dbReference type="GO" id="GO:0000160">
    <property type="term" value="P:phosphorelay signal transduction system"/>
    <property type="evidence" value="ECO:0007669"/>
    <property type="project" value="InterPro"/>
</dbReference>
<dbReference type="PROSITE" id="PS50110">
    <property type="entry name" value="RESPONSE_REGULATORY"/>
    <property type="match status" value="1"/>
</dbReference>
<proteinExistence type="predicted"/>
<evidence type="ECO:0000256" key="1">
    <source>
        <dbReference type="ARBA" id="ARBA00022553"/>
    </source>
</evidence>
<dbReference type="InterPro" id="IPR001789">
    <property type="entry name" value="Sig_transdc_resp-reg_receiver"/>
</dbReference>
<accession>A0A1M5MQI7</accession>
<dbReference type="Pfam" id="PF00072">
    <property type="entry name" value="Response_reg"/>
    <property type="match status" value="1"/>
</dbReference>